<sequence length="229" mass="25589">MRNLSSFPTKVDTFVELYDLPPSLVVSAKRYQELKVKPTLNSTEQAELNNLTTILGDYIITPETWNKFASALINVEDFFLTKVDGYIDTKQLEWATYVKDFTYKGVYSASTQYKFQNMITYNGDLYLCTKDAKGIVPTSTANWQKISTKGDKGDTGLNVYYKGSYSATVAYALGDAVDYGGLIYYCKKATTAGTAPTDATSWFLFDKTIVSQTTPPTTQQGLIWIELIS</sequence>
<reference evidence="1 2" key="1">
    <citation type="submission" date="2017-09" db="EMBL/GenBank/DDBJ databases">
        <title>Large-scale bioinformatics analysis of Bacillus genomes uncovers conserved roles of natural products in bacterial physiology.</title>
        <authorList>
            <consortium name="Agbiome Team Llc"/>
            <person name="Bleich R.M."/>
            <person name="Grubbs K.J."/>
            <person name="Santa Maria K.C."/>
            <person name="Allen S.E."/>
            <person name="Farag S."/>
            <person name="Shank E.A."/>
            <person name="Bowers A."/>
        </authorList>
    </citation>
    <scope>NUCLEOTIDE SEQUENCE [LARGE SCALE GENOMIC DNA]</scope>
    <source>
        <strain evidence="1 2">AFS050027</strain>
    </source>
</reference>
<name>A0A2A7FN88_BACCE</name>
<evidence type="ECO:0000313" key="2">
    <source>
        <dbReference type="Proteomes" id="UP000223777"/>
    </source>
</evidence>
<evidence type="ECO:0000313" key="1">
    <source>
        <dbReference type="EMBL" id="PGO29211.1"/>
    </source>
</evidence>
<proteinExistence type="predicted"/>
<comment type="caution">
    <text evidence="1">The sequence shown here is derived from an EMBL/GenBank/DDBJ whole genome shotgun (WGS) entry which is preliminary data.</text>
</comment>
<dbReference type="AlphaFoldDB" id="A0A2A7FN88"/>
<dbReference type="RefSeq" id="WP_097883312.1">
    <property type="nucleotide sequence ID" value="NZ_NUIL01000015.1"/>
</dbReference>
<dbReference type="Proteomes" id="UP000223777">
    <property type="component" value="Unassembled WGS sequence"/>
</dbReference>
<dbReference type="Gene3D" id="2.10.10.90">
    <property type="match status" value="1"/>
</dbReference>
<protein>
    <submittedName>
        <fullName evidence="1">Uncharacterized protein</fullName>
    </submittedName>
</protein>
<gene>
    <name evidence="1" type="ORF">CN984_12280</name>
</gene>
<accession>A0A2A7FN88</accession>
<dbReference type="EMBL" id="NUIL01000015">
    <property type="protein sequence ID" value="PGO29211.1"/>
    <property type="molecule type" value="Genomic_DNA"/>
</dbReference>
<organism evidence="1 2">
    <name type="scientific">Bacillus cereus</name>
    <dbReference type="NCBI Taxonomy" id="1396"/>
    <lineage>
        <taxon>Bacteria</taxon>
        <taxon>Bacillati</taxon>
        <taxon>Bacillota</taxon>
        <taxon>Bacilli</taxon>
        <taxon>Bacillales</taxon>
        <taxon>Bacillaceae</taxon>
        <taxon>Bacillus</taxon>
        <taxon>Bacillus cereus group</taxon>
    </lineage>
</organism>